<dbReference type="InterPro" id="IPR011006">
    <property type="entry name" value="CheY-like_superfamily"/>
</dbReference>
<dbReference type="HOGENOM" id="CLU_000445_69_17_6"/>
<dbReference type="Gene3D" id="3.40.50.2300">
    <property type="match status" value="1"/>
</dbReference>
<reference evidence="4" key="1">
    <citation type="submission" date="2006-07" db="EMBL/GenBank/DDBJ databases">
        <title>Complete sequence of Thiomicrospira crunogena XCL-2.</title>
        <authorList>
            <consortium name="US DOE Joint Genome Institute"/>
            <person name="Copeland A."/>
            <person name="Lucas S."/>
            <person name="Lapidus A."/>
            <person name="Barry K."/>
            <person name="Detter J.C."/>
            <person name="Glavina del Rio T."/>
            <person name="Hammon N."/>
            <person name="Israni S."/>
            <person name="Dalin E."/>
            <person name="Tice H."/>
            <person name="Pitluck S."/>
            <person name="Chain P."/>
            <person name="Malfatti S."/>
            <person name="Shin M."/>
            <person name="Vergez L."/>
            <person name="Schmutz J."/>
            <person name="Larimer F."/>
            <person name="Land M."/>
            <person name="Hauser L."/>
            <person name="Kyrpides N."/>
            <person name="Lykidis A."/>
            <person name="Scott K.M."/>
            <person name="Sievert S."/>
            <person name="Kerfeld C."/>
            <person name="Freyermuth S."/>
            <person name="Dobrinski K."/>
            <person name="Boller A."/>
            <person name="Fitzpatrick K."/>
            <person name="Thoma P."/>
            <person name="Moore J."/>
            <person name="Richardson P."/>
        </authorList>
    </citation>
    <scope>NUCLEOTIDE SEQUENCE</scope>
    <source>
        <strain evidence="4">XCL-2</strain>
    </source>
</reference>
<protein>
    <submittedName>
        <fullName evidence="4">Response regulator receiver domain protein (CheY-like)</fullName>
    </submittedName>
</protein>
<dbReference type="KEGG" id="tcx:Tcr_1095"/>
<evidence type="ECO:0000256" key="1">
    <source>
        <dbReference type="ARBA" id="ARBA00022553"/>
    </source>
</evidence>
<sequence>MNKVLYIDDASSMRKLVNLVIGKEFELTLAENGQQGLEALNETAFDVILSDVNMPVMDGLTFLKKARALEAYRFVPILMMTTEASAEMKAQGKALGATGWIVKPFNPDNLANTIRKVL</sequence>
<feature type="modified residue" description="4-aspartylphosphate" evidence="2">
    <location>
        <position position="51"/>
    </location>
</feature>
<dbReference type="PANTHER" id="PTHR44591">
    <property type="entry name" value="STRESS RESPONSE REGULATOR PROTEIN 1"/>
    <property type="match status" value="1"/>
</dbReference>
<dbReference type="EMBL" id="CP000109">
    <property type="protein sequence ID" value="ABB41690.1"/>
    <property type="molecule type" value="Genomic_DNA"/>
</dbReference>
<dbReference type="GO" id="GO:0000160">
    <property type="term" value="P:phosphorelay signal transduction system"/>
    <property type="evidence" value="ECO:0007669"/>
    <property type="project" value="InterPro"/>
</dbReference>
<evidence type="ECO:0000259" key="3">
    <source>
        <dbReference type="PROSITE" id="PS50110"/>
    </source>
</evidence>
<feature type="domain" description="Response regulatory" evidence="3">
    <location>
        <begin position="3"/>
        <end position="118"/>
    </location>
</feature>
<dbReference type="OrthoDB" id="5700660at2"/>
<dbReference type="PANTHER" id="PTHR44591:SF25">
    <property type="entry name" value="CHEMOTAXIS TWO-COMPONENT RESPONSE REGULATOR"/>
    <property type="match status" value="1"/>
</dbReference>
<dbReference type="AlphaFoldDB" id="Q31GN3"/>
<dbReference type="STRING" id="317025.Tcr_1095"/>
<dbReference type="InterPro" id="IPR050595">
    <property type="entry name" value="Bact_response_regulator"/>
</dbReference>
<evidence type="ECO:0000313" key="4">
    <source>
        <dbReference type="EMBL" id="ABB41690.1"/>
    </source>
</evidence>
<accession>Q31GN3</accession>
<organism evidence="4">
    <name type="scientific">Hydrogenovibrio crunogenus (strain DSM 25203 / XCL-2)</name>
    <name type="common">Thiomicrospira crunogena</name>
    <dbReference type="NCBI Taxonomy" id="317025"/>
    <lineage>
        <taxon>Bacteria</taxon>
        <taxon>Pseudomonadati</taxon>
        <taxon>Pseudomonadota</taxon>
        <taxon>Gammaproteobacteria</taxon>
        <taxon>Thiotrichales</taxon>
        <taxon>Piscirickettsiaceae</taxon>
        <taxon>Hydrogenovibrio</taxon>
    </lineage>
</organism>
<gene>
    <name evidence="4" type="ordered locus">Tcr_1095</name>
</gene>
<dbReference type="PROSITE" id="PS50110">
    <property type="entry name" value="RESPONSE_REGULATORY"/>
    <property type="match status" value="1"/>
</dbReference>
<evidence type="ECO:0000256" key="2">
    <source>
        <dbReference type="PROSITE-ProRule" id="PRU00169"/>
    </source>
</evidence>
<dbReference type="InterPro" id="IPR001789">
    <property type="entry name" value="Sig_transdc_resp-reg_receiver"/>
</dbReference>
<keyword evidence="1 2" id="KW-0597">Phosphoprotein</keyword>
<name>Q31GN3_HYDCU</name>
<dbReference type="SMART" id="SM00448">
    <property type="entry name" value="REC"/>
    <property type="match status" value="1"/>
</dbReference>
<dbReference type="eggNOG" id="COG3706">
    <property type="taxonomic scope" value="Bacteria"/>
</dbReference>
<proteinExistence type="predicted"/>
<dbReference type="Pfam" id="PF00072">
    <property type="entry name" value="Response_reg"/>
    <property type="match status" value="1"/>
</dbReference>
<dbReference type="SUPFAM" id="SSF52172">
    <property type="entry name" value="CheY-like"/>
    <property type="match status" value="1"/>
</dbReference>